<organism evidence="2 3">
    <name type="scientific">Paracoccus alkanivorans</name>
    <dbReference type="NCBI Taxonomy" id="2116655"/>
    <lineage>
        <taxon>Bacteria</taxon>
        <taxon>Pseudomonadati</taxon>
        <taxon>Pseudomonadota</taxon>
        <taxon>Alphaproteobacteria</taxon>
        <taxon>Rhodobacterales</taxon>
        <taxon>Paracoccaceae</taxon>
        <taxon>Paracoccus</taxon>
    </lineage>
</organism>
<reference evidence="2 3" key="1">
    <citation type="submission" date="2018-07" db="EMBL/GenBank/DDBJ databases">
        <authorList>
            <person name="Zhang Y."/>
            <person name="Wang L."/>
            <person name="Ma S."/>
        </authorList>
    </citation>
    <scope>NUCLEOTIDE SEQUENCE [LARGE SCALE GENOMIC DNA]</scope>
    <source>
        <strain evidence="2 3">4-2</strain>
    </source>
</reference>
<evidence type="ECO:0000313" key="2">
    <source>
        <dbReference type="EMBL" id="RMC31184.1"/>
    </source>
</evidence>
<proteinExistence type="predicted"/>
<sequence length="177" mass="19770">MPLGVVMRRTPGVTRWAKWSWKAAAVLPGAGPAEWRELRREGDAVEYHAATRMLELYAAETEAYAHGLAARVPGVYVVMRRVTGEFPLDIVLVTASPFEAQDYADSSEDIVENVPMPPGLIAWVSEFLDEFHQSECFVKRQRDSERVDRKQDGVGDPRIGKAADIYASPGLIRSRLQ</sequence>
<name>A0A3M0M3V9_9RHOB</name>
<keyword evidence="3" id="KW-1185">Reference proteome</keyword>
<gene>
    <name evidence="2" type="ORF">C9E81_20820</name>
</gene>
<dbReference type="Proteomes" id="UP000273516">
    <property type="component" value="Unassembled WGS sequence"/>
</dbReference>
<dbReference type="AlphaFoldDB" id="A0A3M0M3V9"/>
<dbReference type="RefSeq" id="WP_122114284.1">
    <property type="nucleotide sequence ID" value="NZ_QOKZ01000013.1"/>
</dbReference>
<dbReference type="InterPro" id="IPR021736">
    <property type="entry name" value="DUF3305"/>
</dbReference>
<dbReference type="Pfam" id="PF11749">
    <property type="entry name" value="DUF3305"/>
    <property type="match status" value="1"/>
</dbReference>
<evidence type="ECO:0000256" key="1">
    <source>
        <dbReference type="SAM" id="MobiDB-lite"/>
    </source>
</evidence>
<feature type="region of interest" description="Disordered" evidence="1">
    <location>
        <begin position="142"/>
        <end position="161"/>
    </location>
</feature>
<dbReference type="EMBL" id="QOKZ01000013">
    <property type="protein sequence ID" value="RMC31184.1"/>
    <property type="molecule type" value="Genomic_DNA"/>
</dbReference>
<comment type="caution">
    <text evidence="2">The sequence shown here is derived from an EMBL/GenBank/DDBJ whole genome shotgun (WGS) entry which is preliminary data.</text>
</comment>
<accession>A0A3M0M3V9</accession>
<protein>
    <submittedName>
        <fullName evidence="2">DUF3305 domain-containing protein</fullName>
    </submittedName>
</protein>
<evidence type="ECO:0000313" key="3">
    <source>
        <dbReference type="Proteomes" id="UP000273516"/>
    </source>
</evidence>
<dbReference type="OrthoDB" id="7271084at2"/>